<name>A0A126ZXT1_9MICC</name>
<keyword evidence="3" id="KW-1185">Reference proteome</keyword>
<dbReference type="RefSeq" id="WP_066495255.1">
    <property type="nucleotide sequence ID" value="NZ_BJMO01000022.1"/>
</dbReference>
<feature type="region of interest" description="Disordered" evidence="1">
    <location>
        <begin position="1"/>
        <end position="95"/>
    </location>
</feature>
<reference evidence="2 3" key="1">
    <citation type="submission" date="2016-02" db="EMBL/GenBank/DDBJ databases">
        <title>Complete genome of Sinomonas atrocyanea KCTC 3377.</title>
        <authorList>
            <person name="Kim K.M."/>
        </authorList>
    </citation>
    <scope>NUCLEOTIDE SEQUENCE [LARGE SCALE GENOMIC DNA]</scope>
    <source>
        <strain evidence="2 3">KCTC 3377</strain>
    </source>
</reference>
<feature type="compositionally biased region" description="Basic and acidic residues" evidence="1">
    <location>
        <begin position="110"/>
        <end position="121"/>
    </location>
</feature>
<feature type="region of interest" description="Disordered" evidence="1">
    <location>
        <begin position="107"/>
        <end position="135"/>
    </location>
</feature>
<protein>
    <recommendedName>
        <fullName evidence="4">DUF5709 domain-containing protein</fullName>
    </recommendedName>
</protein>
<evidence type="ECO:0008006" key="4">
    <source>
        <dbReference type="Google" id="ProtNLM"/>
    </source>
</evidence>
<evidence type="ECO:0000313" key="3">
    <source>
        <dbReference type="Proteomes" id="UP000070134"/>
    </source>
</evidence>
<accession>A0A126ZXT1</accession>
<dbReference type="AlphaFoldDB" id="A0A126ZXT1"/>
<evidence type="ECO:0000256" key="1">
    <source>
        <dbReference type="SAM" id="MobiDB-lite"/>
    </source>
</evidence>
<organism evidence="2 3">
    <name type="scientific">Sinomonas atrocyanea</name>
    <dbReference type="NCBI Taxonomy" id="37927"/>
    <lineage>
        <taxon>Bacteria</taxon>
        <taxon>Bacillati</taxon>
        <taxon>Actinomycetota</taxon>
        <taxon>Actinomycetes</taxon>
        <taxon>Micrococcales</taxon>
        <taxon>Micrococcaceae</taxon>
        <taxon>Sinomonas</taxon>
    </lineage>
</organism>
<dbReference type="KEGG" id="satk:SA2016_0684"/>
<evidence type="ECO:0000313" key="2">
    <source>
        <dbReference type="EMBL" id="AMM31374.1"/>
    </source>
</evidence>
<proteinExistence type="predicted"/>
<dbReference type="OrthoDB" id="4965750at2"/>
<feature type="compositionally biased region" description="Pro residues" evidence="1">
    <location>
        <begin position="81"/>
        <end position="90"/>
    </location>
</feature>
<dbReference type="EMBL" id="CP014518">
    <property type="protein sequence ID" value="AMM31374.1"/>
    <property type="molecule type" value="Genomic_DNA"/>
</dbReference>
<sequence>MDQRNLPDEPERRDGVPVDDEARLAEREPGEERPEGSSGVHPGTPVPRHGVDDTVADGPSDVTPSSQGAGAVWGDAERTPNPGPVRPPGPDDQARIDAVAEEYEIATTEEGEHYLTPREGAETASQPARDDFPDH</sequence>
<feature type="compositionally biased region" description="Basic and acidic residues" evidence="1">
    <location>
        <begin position="1"/>
        <end position="35"/>
    </location>
</feature>
<gene>
    <name evidence="2" type="ORF">SA2016_0684</name>
</gene>
<dbReference type="Proteomes" id="UP000070134">
    <property type="component" value="Chromosome"/>
</dbReference>